<dbReference type="PIRSF" id="PIRSF002419">
    <property type="entry name" value="Tetraspanin"/>
    <property type="match status" value="1"/>
</dbReference>
<evidence type="ECO:0000256" key="5">
    <source>
        <dbReference type="ARBA" id="ARBA00023136"/>
    </source>
</evidence>
<accession>A0A8J1U152</accession>
<evidence type="ECO:0000256" key="2">
    <source>
        <dbReference type="ARBA" id="ARBA00006840"/>
    </source>
</evidence>
<keyword evidence="5 6" id="KW-0472">Membrane</keyword>
<dbReference type="InterPro" id="IPR018503">
    <property type="entry name" value="Tetraspanin_CS"/>
</dbReference>
<sequence length="245" mass="27463">MGVKAYSVVKYIFFAFNVLFWLLGCGVLGTGIWLHMAKGTYASIAPNFSFLSATALCIAAGVIVLVIGFFGCCGAIMENQCMLLTYFLFVVVIFALEIVAGILAFIYRTEVERLIKDELREGIKQKYPPPSSRDEEGLSAAWETMQQDFKCCGVTNHTDWYNSNGWPEKKWVPDSCCIIRSTNCGHSGKPHLWYRIGCLGEMKYWLKSNLYILGVVGITIGVIQILGMVAAMVLFCCLRNDKYYE</sequence>
<comment type="subcellular location">
    <subcellularLocation>
        <location evidence="1 6">Membrane</location>
        <topology evidence="1 6">Multi-pass membrane protein</topology>
    </subcellularLocation>
</comment>
<dbReference type="Pfam" id="PF00335">
    <property type="entry name" value="Tetraspanin"/>
    <property type="match status" value="1"/>
</dbReference>
<dbReference type="SUPFAM" id="SSF48652">
    <property type="entry name" value="Tetraspanin"/>
    <property type="match status" value="1"/>
</dbReference>
<dbReference type="InterPro" id="IPR008952">
    <property type="entry name" value="Tetraspanin_EC2_sf"/>
</dbReference>
<dbReference type="Proteomes" id="UP000749559">
    <property type="component" value="Unassembled WGS sequence"/>
</dbReference>
<dbReference type="AlphaFoldDB" id="A0A8J1U152"/>
<comment type="caution">
    <text evidence="7">The sequence shown here is derived from an EMBL/GenBank/DDBJ whole genome shotgun (WGS) entry which is preliminary data.</text>
</comment>
<evidence type="ECO:0000256" key="4">
    <source>
        <dbReference type="ARBA" id="ARBA00022989"/>
    </source>
</evidence>
<feature type="transmembrane region" description="Helical" evidence="6">
    <location>
        <begin position="210"/>
        <end position="235"/>
    </location>
</feature>
<feature type="transmembrane region" description="Helical" evidence="6">
    <location>
        <begin position="48"/>
        <end position="77"/>
    </location>
</feature>
<name>A0A8J1U152_OWEFU</name>
<evidence type="ECO:0000256" key="1">
    <source>
        <dbReference type="ARBA" id="ARBA00004141"/>
    </source>
</evidence>
<keyword evidence="3 6" id="KW-0812">Transmembrane</keyword>
<evidence type="ECO:0000313" key="7">
    <source>
        <dbReference type="EMBL" id="CAH1786401.1"/>
    </source>
</evidence>
<dbReference type="InterPro" id="IPR000301">
    <property type="entry name" value="Tetraspanin_animals"/>
</dbReference>
<dbReference type="Gene3D" id="1.10.1450.10">
    <property type="entry name" value="Tetraspanin"/>
    <property type="match status" value="1"/>
</dbReference>
<feature type="transmembrane region" description="Helical" evidence="6">
    <location>
        <begin position="12"/>
        <end position="36"/>
    </location>
</feature>
<dbReference type="PROSITE" id="PS51257">
    <property type="entry name" value="PROKAR_LIPOPROTEIN"/>
    <property type="match status" value="1"/>
</dbReference>
<dbReference type="PRINTS" id="PR00259">
    <property type="entry name" value="TMFOUR"/>
</dbReference>
<keyword evidence="4 6" id="KW-1133">Transmembrane helix</keyword>
<dbReference type="EMBL" id="CAIIXF020000006">
    <property type="protein sequence ID" value="CAH1786401.1"/>
    <property type="molecule type" value="Genomic_DNA"/>
</dbReference>
<proteinExistence type="inferred from homology"/>
<dbReference type="PANTHER" id="PTHR19282">
    <property type="entry name" value="TETRASPANIN"/>
    <property type="match status" value="1"/>
</dbReference>
<dbReference type="OrthoDB" id="432835at2759"/>
<dbReference type="PROSITE" id="PS00421">
    <property type="entry name" value="TM4_1"/>
    <property type="match status" value="1"/>
</dbReference>
<protein>
    <recommendedName>
        <fullName evidence="6">Tetraspanin</fullName>
    </recommendedName>
</protein>
<evidence type="ECO:0000256" key="3">
    <source>
        <dbReference type="ARBA" id="ARBA00022692"/>
    </source>
</evidence>
<reference evidence="7" key="1">
    <citation type="submission" date="2022-03" db="EMBL/GenBank/DDBJ databases">
        <authorList>
            <person name="Martin C."/>
        </authorList>
    </citation>
    <scope>NUCLEOTIDE SEQUENCE</scope>
</reference>
<dbReference type="PANTHER" id="PTHR19282:SF534">
    <property type="entry name" value="TETRASPANIN FAMILY-RELATED"/>
    <property type="match status" value="1"/>
</dbReference>
<evidence type="ECO:0000256" key="6">
    <source>
        <dbReference type="RuleBase" id="RU361218"/>
    </source>
</evidence>
<keyword evidence="8" id="KW-1185">Reference proteome</keyword>
<feature type="transmembrane region" description="Helical" evidence="6">
    <location>
        <begin position="83"/>
        <end position="107"/>
    </location>
</feature>
<gene>
    <name evidence="7" type="ORF">OFUS_LOCUS12308</name>
</gene>
<evidence type="ECO:0000313" key="8">
    <source>
        <dbReference type="Proteomes" id="UP000749559"/>
    </source>
</evidence>
<comment type="similarity">
    <text evidence="2 6">Belongs to the tetraspanin (TM4SF) family.</text>
</comment>
<dbReference type="GO" id="GO:0005886">
    <property type="term" value="C:plasma membrane"/>
    <property type="evidence" value="ECO:0007669"/>
    <property type="project" value="TreeGrafter"/>
</dbReference>
<dbReference type="InterPro" id="IPR018499">
    <property type="entry name" value="Tetraspanin/Peripherin"/>
</dbReference>
<organism evidence="7 8">
    <name type="scientific">Owenia fusiformis</name>
    <name type="common">Polychaete worm</name>
    <dbReference type="NCBI Taxonomy" id="6347"/>
    <lineage>
        <taxon>Eukaryota</taxon>
        <taxon>Metazoa</taxon>
        <taxon>Spiralia</taxon>
        <taxon>Lophotrochozoa</taxon>
        <taxon>Annelida</taxon>
        <taxon>Polychaeta</taxon>
        <taxon>Sedentaria</taxon>
        <taxon>Canalipalpata</taxon>
        <taxon>Sabellida</taxon>
        <taxon>Oweniida</taxon>
        <taxon>Oweniidae</taxon>
        <taxon>Owenia</taxon>
    </lineage>
</organism>